<keyword evidence="2" id="KW-0805">Transcription regulation</keyword>
<evidence type="ECO:0000256" key="3">
    <source>
        <dbReference type="ARBA" id="ARBA00023125"/>
    </source>
</evidence>
<gene>
    <name evidence="7" type="ORF">SAMN04488104_10409</name>
</gene>
<dbReference type="Gene3D" id="1.10.357.10">
    <property type="entry name" value="Tetracycline Repressor, domain 2"/>
    <property type="match status" value="1"/>
</dbReference>
<evidence type="ECO:0000256" key="5">
    <source>
        <dbReference type="PROSITE-ProRule" id="PRU00335"/>
    </source>
</evidence>
<evidence type="ECO:0000256" key="2">
    <source>
        <dbReference type="ARBA" id="ARBA00023015"/>
    </source>
</evidence>
<dbReference type="InterPro" id="IPR009057">
    <property type="entry name" value="Homeodomain-like_sf"/>
</dbReference>
<feature type="domain" description="HTH tetR-type" evidence="6">
    <location>
        <begin position="1"/>
        <end position="61"/>
    </location>
</feature>
<name>A0A1G6W1D3_9BACT</name>
<dbReference type="GO" id="GO:0000976">
    <property type="term" value="F:transcription cis-regulatory region binding"/>
    <property type="evidence" value="ECO:0007669"/>
    <property type="project" value="TreeGrafter"/>
</dbReference>
<evidence type="ECO:0000259" key="6">
    <source>
        <dbReference type="PROSITE" id="PS50977"/>
    </source>
</evidence>
<evidence type="ECO:0000256" key="1">
    <source>
        <dbReference type="ARBA" id="ARBA00022491"/>
    </source>
</evidence>
<protein>
    <submittedName>
        <fullName evidence="7">Transcriptional regulator, TetR family</fullName>
    </submittedName>
</protein>
<dbReference type="PANTHER" id="PTHR30055:SF175">
    <property type="entry name" value="HTH-TYPE TRANSCRIPTIONAL REPRESSOR KSTR2"/>
    <property type="match status" value="1"/>
</dbReference>
<dbReference type="PANTHER" id="PTHR30055">
    <property type="entry name" value="HTH-TYPE TRANSCRIPTIONAL REGULATOR RUTR"/>
    <property type="match status" value="1"/>
</dbReference>
<dbReference type="STRING" id="686796.SAMN04488104_10409"/>
<dbReference type="SUPFAM" id="SSF46689">
    <property type="entry name" value="Homeodomain-like"/>
    <property type="match status" value="1"/>
</dbReference>
<dbReference type="SUPFAM" id="SSF48498">
    <property type="entry name" value="Tetracyclin repressor-like, C-terminal domain"/>
    <property type="match status" value="1"/>
</dbReference>
<dbReference type="InterPro" id="IPR036271">
    <property type="entry name" value="Tet_transcr_reg_TetR-rel_C_sf"/>
</dbReference>
<dbReference type="InterPro" id="IPR001647">
    <property type="entry name" value="HTH_TetR"/>
</dbReference>
<dbReference type="GO" id="GO:0003700">
    <property type="term" value="F:DNA-binding transcription factor activity"/>
    <property type="evidence" value="ECO:0007669"/>
    <property type="project" value="TreeGrafter"/>
</dbReference>
<dbReference type="PRINTS" id="PR00455">
    <property type="entry name" value="HTHTETR"/>
</dbReference>
<sequence>METREKILDVAMEQFSRFGVRNITMDDVARSVGISKKTLYQEFTDKRELVMEAFRRMLVLDKSKMSFVFEAEDGVIEHLVSLSKMMRERLGNINPIAIMEVQKYFPEAWGMFEKHKEEVIMVDLINILEKGKKLGYFRSEIDSAILARLRVNQITSALEQTSFHTEPHELVEMQMEMMDHFLHGIFTEKGRQSYYSQQKSQA</sequence>
<dbReference type="RefSeq" id="WP_240507854.1">
    <property type="nucleotide sequence ID" value="NZ_FNAC01000040.1"/>
</dbReference>
<accession>A0A1G6W1D3</accession>
<keyword evidence="4" id="KW-0804">Transcription</keyword>
<keyword evidence="8" id="KW-1185">Reference proteome</keyword>
<dbReference type="Proteomes" id="UP000199060">
    <property type="component" value="Unassembled WGS sequence"/>
</dbReference>
<dbReference type="EMBL" id="FNAC01000040">
    <property type="protein sequence ID" value="SDD59629.1"/>
    <property type="molecule type" value="Genomic_DNA"/>
</dbReference>
<evidence type="ECO:0000256" key="4">
    <source>
        <dbReference type="ARBA" id="ARBA00023163"/>
    </source>
</evidence>
<proteinExistence type="predicted"/>
<dbReference type="Pfam" id="PF00440">
    <property type="entry name" value="TetR_N"/>
    <property type="match status" value="1"/>
</dbReference>
<keyword evidence="3 5" id="KW-0238">DNA-binding</keyword>
<keyword evidence="1" id="KW-0678">Repressor</keyword>
<feature type="DNA-binding region" description="H-T-H motif" evidence="5">
    <location>
        <begin position="24"/>
        <end position="43"/>
    </location>
</feature>
<dbReference type="AlphaFoldDB" id="A0A1G6W1D3"/>
<evidence type="ECO:0000313" key="7">
    <source>
        <dbReference type="EMBL" id="SDD59629.1"/>
    </source>
</evidence>
<reference evidence="8" key="1">
    <citation type="submission" date="2016-10" db="EMBL/GenBank/DDBJ databases">
        <authorList>
            <person name="Varghese N."/>
            <person name="Submissions S."/>
        </authorList>
    </citation>
    <scope>NUCLEOTIDE SEQUENCE [LARGE SCALE GENOMIC DNA]</scope>
    <source>
        <strain evidence="8">DSM 23095</strain>
    </source>
</reference>
<evidence type="ECO:0000313" key="8">
    <source>
        <dbReference type="Proteomes" id="UP000199060"/>
    </source>
</evidence>
<dbReference type="PROSITE" id="PS50977">
    <property type="entry name" value="HTH_TETR_2"/>
    <property type="match status" value="1"/>
</dbReference>
<organism evidence="7 8">
    <name type="scientific">Algoriphagus faecimaris</name>
    <dbReference type="NCBI Taxonomy" id="686796"/>
    <lineage>
        <taxon>Bacteria</taxon>
        <taxon>Pseudomonadati</taxon>
        <taxon>Bacteroidota</taxon>
        <taxon>Cytophagia</taxon>
        <taxon>Cytophagales</taxon>
        <taxon>Cyclobacteriaceae</taxon>
        <taxon>Algoriphagus</taxon>
    </lineage>
</organism>
<dbReference type="InterPro" id="IPR050109">
    <property type="entry name" value="HTH-type_TetR-like_transc_reg"/>
</dbReference>